<dbReference type="AlphaFoldDB" id="A0A9P8T5I5"/>
<sequence length="164" mass="19180">METVSSKELLKRFLFESKDFRQLMTRDRFHSIVHLCCRNRLSTEKENQLYNMLLRQKEQTMDSVEGHIDRLELDSTGELNEDTVVELGDSSLEQLIYSLDALNTSLEAQIQSVEEQSKQELEEINEQIDTLNDLRYGKINFSSSIDSLYSELHQLETQLLEMGR</sequence>
<protein>
    <submittedName>
        <fullName evidence="2">Uncharacterized protein</fullName>
    </submittedName>
</protein>
<reference evidence="2" key="1">
    <citation type="journal article" date="2021" name="Open Biol.">
        <title>Shared evolutionary footprints suggest mitochondrial oxidative damage underlies multiple complex I losses in fungi.</title>
        <authorList>
            <person name="Schikora-Tamarit M.A."/>
            <person name="Marcet-Houben M."/>
            <person name="Nosek J."/>
            <person name="Gabaldon T."/>
        </authorList>
    </citation>
    <scope>NUCLEOTIDE SEQUENCE</scope>
    <source>
        <strain evidence="2">CBS6075</strain>
    </source>
</reference>
<organism evidence="2 3">
    <name type="scientific">Ogataea philodendri</name>
    <dbReference type="NCBI Taxonomy" id="1378263"/>
    <lineage>
        <taxon>Eukaryota</taxon>
        <taxon>Fungi</taxon>
        <taxon>Dikarya</taxon>
        <taxon>Ascomycota</taxon>
        <taxon>Saccharomycotina</taxon>
        <taxon>Pichiomycetes</taxon>
        <taxon>Pichiales</taxon>
        <taxon>Pichiaceae</taxon>
        <taxon>Ogataea</taxon>
    </lineage>
</organism>
<dbReference type="RefSeq" id="XP_046061344.1">
    <property type="nucleotide sequence ID" value="XM_046205396.1"/>
</dbReference>
<keyword evidence="1" id="KW-0175">Coiled coil</keyword>
<keyword evidence="3" id="KW-1185">Reference proteome</keyword>
<proteinExistence type="predicted"/>
<dbReference type="GeneID" id="70236294"/>
<dbReference type="OrthoDB" id="3988880at2759"/>
<dbReference type="EMBL" id="JAEUBE010000295">
    <property type="protein sequence ID" value="KAH3666140.1"/>
    <property type="molecule type" value="Genomic_DNA"/>
</dbReference>
<feature type="coiled-coil region" evidence="1">
    <location>
        <begin position="103"/>
        <end position="134"/>
    </location>
</feature>
<name>A0A9P8T5I5_9ASCO</name>
<gene>
    <name evidence="2" type="ORF">OGAPHI_004329</name>
</gene>
<dbReference type="Proteomes" id="UP000769157">
    <property type="component" value="Unassembled WGS sequence"/>
</dbReference>
<evidence type="ECO:0000313" key="3">
    <source>
        <dbReference type="Proteomes" id="UP000769157"/>
    </source>
</evidence>
<evidence type="ECO:0000256" key="1">
    <source>
        <dbReference type="SAM" id="Coils"/>
    </source>
</evidence>
<reference evidence="2" key="2">
    <citation type="submission" date="2021-01" db="EMBL/GenBank/DDBJ databases">
        <authorList>
            <person name="Schikora-Tamarit M.A."/>
        </authorList>
    </citation>
    <scope>NUCLEOTIDE SEQUENCE</scope>
    <source>
        <strain evidence="2">CBS6075</strain>
    </source>
</reference>
<evidence type="ECO:0000313" key="2">
    <source>
        <dbReference type="EMBL" id="KAH3666140.1"/>
    </source>
</evidence>
<accession>A0A9P8T5I5</accession>
<comment type="caution">
    <text evidence="2">The sequence shown here is derived from an EMBL/GenBank/DDBJ whole genome shotgun (WGS) entry which is preliminary data.</text>
</comment>